<reference evidence="2 3" key="1">
    <citation type="journal article" date="2014" name="PLoS ONE">
        <title>Genome Information of Methylobacterium oryzae, a Plant-Probiotic Methylotroph in the Phyllosphere.</title>
        <authorList>
            <person name="Kwak M.J."/>
            <person name="Jeong H."/>
            <person name="Madhaiyan M."/>
            <person name="Lee Y."/>
            <person name="Sa T.M."/>
            <person name="Oh T.K."/>
            <person name="Kim J.F."/>
        </authorList>
    </citation>
    <scope>NUCLEOTIDE SEQUENCE [LARGE SCALE GENOMIC DNA]</scope>
    <source>
        <strain evidence="2 3">CBMB20</strain>
    </source>
</reference>
<evidence type="ECO:0000256" key="1">
    <source>
        <dbReference type="SAM" id="Phobius"/>
    </source>
</evidence>
<proteinExistence type="predicted"/>
<protein>
    <submittedName>
        <fullName evidence="2">Protein of unassigned function</fullName>
    </submittedName>
</protein>
<keyword evidence="1" id="KW-1133">Transmembrane helix</keyword>
<accession>A0A089P1E6</accession>
<dbReference type="KEGG" id="mor:MOC_4845"/>
<dbReference type="EMBL" id="CP003811">
    <property type="protein sequence ID" value="AIQ92600.1"/>
    <property type="molecule type" value="Genomic_DNA"/>
</dbReference>
<feature type="transmembrane region" description="Helical" evidence="1">
    <location>
        <begin position="16"/>
        <end position="36"/>
    </location>
</feature>
<name>A0A089P1E6_9HYPH</name>
<gene>
    <name evidence="2" type="ORF">MOC_4845</name>
</gene>
<organism evidence="2 3">
    <name type="scientific">Methylobacterium oryzae CBMB20</name>
    <dbReference type="NCBI Taxonomy" id="693986"/>
    <lineage>
        <taxon>Bacteria</taxon>
        <taxon>Pseudomonadati</taxon>
        <taxon>Pseudomonadota</taxon>
        <taxon>Alphaproteobacteria</taxon>
        <taxon>Hyphomicrobiales</taxon>
        <taxon>Methylobacteriaceae</taxon>
        <taxon>Methylobacterium</taxon>
    </lineage>
</organism>
<evidence type="ECO:0000313" key="3">
    <source>
        <dbReference type="Proteomes" id="UP000029492"/>
    </source>
</evidence>
<keyword evidence="3" id="KW-1185">Reference proteome</keyword>
<dbReference type="eggNOG" id="ENOG503125Q">
    <property type="taxonomic scope" value="Bacteria"/>
</dbReference>
<dbReference type="AlphaFoldDB" id="A0A089P1E6"/>
<evidence type="ECO:0000313" key="2">
    <source>
        <dbReference type="EMBL" id="AIQ92600.1"/>
    </source>
</evidence>
<keyword evidence="1" id="KW-0472">Membrane</keyword>
<dbReference type="Proteomes" id="UP000029492">
    <property type="component" value="Chromosome"/>
</dbReference>
<dbReference type="HOGENOM" id="CLU_3345860_0_0_5"/>
<dbReference type="STRING" id="693986.MOC_4845"/>
<sequence>MFAQPHALILRHRERVAVLISSALFLAGALPLFWAIG</sequence>
<keyword evidence="1" id="KW-0812">Transmembrane</keyword>